<keyword evidence="9" id="KW-1185">Reference proteome</keyword>
<dbReference type="AlphaFoldDB" id="A0A1Q9F0I6"/>
<dbReference type="Gene3D" id="2.30.130.40">
    <property type="entry name" value="LON domain-like"/>
    <property type="match status" value="2"/>
</dbReference>
<evidence type="ECO:0000256" key="4">
    <source>
        <dbReference type="PROSITE-ProRule" id="PRU00175"/>
    </source>
</evidence>
<feature type="compositionally biased region" description="Basic and acidic residues" evidence="5">
    <location>
        <begin position="236"/>
        <end position="251"/>
    </location>
</feature>
<feature type="domain" description="BTB" evidence="7">
    <location>
        <begin position="629"/>
        <end position="687"/>
    </location>
</feature>
<dbReference type="PANTHER" id="PTHR23327">
    <property type="entry name" value="RING FINGER PROTEIN 127"/>
    <property type="match status" value="1"/>
</dbReference>
<dbReference type="SUPFAM" id="SSF57850">
    <property type="entry name" value="RING/U-box"/>
    <property type="match status" value="1"/>
</dbReference>
<dbReference type="SMART" id="SM00225">
    <property type="entry name" value="BTB"/>
    <property type="match status" value="1"/>
</dbReference>
<gene>
    <name evidence="8" type="primary">LONRF1</name>
    <name evidence="8" type="ORF">AK812_SmicGene2848</name>
</gene>
<feature type="compositionally biased region" description="Low complexity" evidence="5">
    <location>
        <begin position="996"/>
        <end position="1012"/>
    </location>
</feature>
<evidence type="ECO:0000256" key="1">
    <source>
        <dbReference type="ARBA" id="ARBA00022723"/>
    </source>
</evidence>
<keyword evidence="2 4" id="KW-0863">Zinc-finger</keyword>
<dbReference type="PROSITE" id="PS50089">
    <property type="entry name" value="ZF_RING_2"/>
    <property type="match status" value="1"/>
</dbReference>
<dbReference type="PANTHER" id="PTHR23327:SF42">
    <property type="entry name" value="LON PEPTIDASE N-TERMINAL DOMAIN AND RING FINGER PROTEIN C14F5.10C"/>
    <property type="match status" value="1"/>
</dbReference>
<evidence type="ECO:0000313" key="9">
    <source>
        <dbReference type="Proteomes" id="UP000186817"/>
    </source>
</evidence>
<dbReference type="InterPro" id="IPR011333">
    <property type="entry name" value="SKP1/BTB/POZ_sf"/>
</dbReference>
<evidence type="ECO:0000259" key="7">
    <source>
        <dbReference type="PROSITE" id="PS50097"/>
    </source>
</evidence>
<feature type="region of interest" description="Disordered" evidence="5">
    <location>
        <begin position="993"/>
        <end position="1012"/>
    </location>
</feature>
<keyword evidence="3" id="KW-0862">Zinc</keyword>
<dbReference type="Pfam" id="PF00651">
    <property type="entry name" value="BTB"/>
    <property type="match status" value="1"/>
</dbReference>
<organism evidence="8 9">
    <name type="scientific">Symbiodinium microadriaticum</name>
    <name type="common">Dinoflagellate</name>
    <name type="synonym">Zooxanthella microadriatica</name>
    <dbReference type="NCBI Taxonomy" id="2951"/>
    <lineage>
        <taxon>Eukaryota</taxon>
        <taxon>Sar</taxon>
        <taxon>Alveolata</taxon>
        <taxon>Dinophyceae</taxon>
        <taxon>Suessiales</taxon>
        <taxon>Symbiodiniaceae</taxon>
        <taxon>Symbiodinium</taxon>
    </lineage>
</organism>
<feature type="region of interest" description="Disordered" evidence="5">
    <location>
        <begin position="232"/>
        <end position="251"/>
    </location>
</feature>
<keyword evidence="1" id="KW-0479">Metal-binding</keyword>
<accession>A0A1Q9F0I6</accession>
<dbReference type="GO" id="GO:0008270">
    <property type="term" value="F:zinc ion binding"/>
    <property type="evidence" value="ECO:0007669"/>
    <property type="project" value="UniProtKB-KW"/>
</dbReference>
<sequence length="1012" mass="114834">MSGAKMTKAELQKRLQMLGETPPAGWTKVQLASRLAEISEESETTLSERDAAKMVNKCKTKVALQELLTEHQVYYTKHQNSDQLKSSMLKYLMENKVPASESNYMGFGKHSQLTYGETLVFMPAYVEWCVTTAAEEPECHWRLRRFARWVQGLGEGEKKEITKRIQIEHHGICELENELRQLRDMIQAKTEADQAEEDLQPGTMCQLPFRLNSWPEVVKQVQFGTGLCFAADEDQGESRPPEHSSDDLRDIPADERKRIFQNLRQAMCTAEKVFLEEQAKERFGVRVEENDSSSGLRRPLEQADFLEDCGVVFPEEENGFWASERPAVTFSLELPPVHTKQGKEWTRDLGCFFVKQLKRQAVEVSEKRLSERELEGFRKAKQKEVKNFVVARAFQALPKDLQPSRKQVMKMRWLLTWKLDDDPPPGEPLKRALGVPEKSEMLLTKAAYGLVDRTPIGWVCGHVDDFMFGGAAETRAAADTEDELFALRFQAFEFRGAEKRIDIETLLCQPSSLPCGHTLCRTCLARTLDHAFDAPPACPMCRKDLSSYLTWLNGRALIAGRLGVAAGHGGAQIPDCRCISGSNCVGRFKGNYGRRNHPWAELLTLYLALELLIAMVEPVPKRARFSMEPDVEVELDGGVLQVHSHVLMAASEVFANMLQSGMQEAQSGRIVLKEMALDDFKVVLKHLDLRGGSLPPPITEDNLELLLENADEYQILGLKERCQNFLLKLAKRKPEYVLELSDQYDLESAKLVTARLLTAKKDGVLLNYETDSTVREAVYTELLLSVDTERRNQAKFVEVDFACDDSHEKASRHWSVILRTLAALKAQEKQQDDFYAHGNEWRQHLLKIVRLFLLDFEEAKETQSEGEGLEEEKEINRKIAAIIDRHFPSEVAERAFQIASAETAGGEGGEHPVVPIFICSMAMPSVACPLHIFEPRYRLMMRRFGTMLYIQNFRQLPDGRSQIKTIGARRFQVLEWGEKDGYATGRVRWLEDEAPEPVAAEPATEEAVPSDF</sequence>
<dbReference type="Gene3D" id="3.30.710.10">
    <property type="entry name" value="Potassium Channel Kv1.1, Chain A"/>
    <property type="match status" value="1"/>
</dbReference>
<dbReference type="InterPro" id="IPR001841">
    <property type="entry name" value="Znf_RING"/>
</dbReference>
<dbReference type="GO" id="GO:0061630">
    <property type="term" value="F:ubiquitin protein ligase activity"/>
    <property type="evidence" value="ECO:0007669"/>
    <property type="project" value="TreeGrafter"/>
</dbReference>
<dbReference type="Proteomes" id="UP000186817">
    <property type="component" value="Unassembled WGS sequence"/>
</dbReference>
<evidence type="ECO:0000256" key="3">
    <source>
        <dbReference type="ARBA" id="ARBA00022833"/>
    </source>
</evidence>
<evidence type="ECO:0000259" key="6">
    <source>
        <dbReference type="PROSITE" id="PS50089"/>
    </source>
</evidence>
<protein>
    <submittedName>
        <fullName evidence="8">LON peptidase N-terminal domain and RING finger protein 1</fullName>
    </submittedName>
</protein>
<dbReference type="PROSITE" id="PS00518">
    <property type="entry name" value="ZF_RING_1"/>
    <property type="match status" value="1"/>
</dbReference>
<evidence type="ECO:0000313" key="8">
    <source>
        <dbReference type="EMBL" id="OLQ13157.1"/>
    </source>
</evidence>
<dbReference type="SUPFAM" id="SSF54695">
    <property type="entry name" value="POZ domain"/>
    <property type="match status" value="1"/>
</dbReference>
<name>A0A1Q9F0I6_SYMMI</name>
<dbReference type="OrthoDB" id="6359816at2759"/>
<dbReference type="InterPro" id="IPR015947">
    <property type="entry name" value="PUA-like_sf"/>
</dbReference>
<proteinExistence type="predicted"/>
<dbReference type="InterPro" id="IPR017907">
    <property type="entry name" value="Znf_RING_CS"/>
</dbReference>
<comment type="caution">
    <text evidence="8">The sequence shown here is derived from an EMBL/GenBank/DDBJ whole genome shotgun (WGS) entry which is preliminary data.</text>
</comment>
<dbReference type="PROSITE" id="PS50097">
    <property type="entry name" value="BTB"/>
    <property type="match status" value="1"/>
</dbReference>
<dbReference type="InterPro" id="IPR003111">
    <property type="entry name" value="Lon_prtase_N"/>
</dbReference>
<feature type="domain" description="RING-type" evidence="6">
    <location>
        <begin position="513"/>
        <end position="542"/>
    </location>
</feature>
<evidence type="ECO:0000256" key="2">
    <source>
        <dbReference type="ARBA" id="ARBA00022771"/>
    </source>
</evidence>
<dbReference type="Pfam" id="PF02190">
    <property type="entry name" value="LON_substr_bdg"/>
    <property type="match status" value="1"/>
</dbReference>
<dbReference type="Gene3D" id="3.30.40.10">
    <property type="entry name" value="Zinc/RING finger domain, C3HC4 (zinc finger)"/>
    <property type="match status" value="1"/>
</dbReference>
<evidence type="ECO:0000256" key="5">
    <source>
        <dbReference type="SAM" id="MobiDB-lite"/>
    </source>
</evidence>
<dbReference type="EMBL" id="LSRX01000032">
    <property type="protein sequence ID" value="OLQ13157.1"/>
    <property type="molecule type" value="Genomic_DNA"/>
</dbReference>
<dbReference type="CDD" id="cd18186">
    <property type="entry name" value="BTB_POZ_ZBTB_KLHL-like"/>
    <property type="match status" value="1"/>
</dbReference>
<dbReference type="InterPro" id="IPR046336">
    <property type="entry name" value="Lon_prtase_N_sf"/>
</dbReference>
<reference evidence="8 9" key="1">
    <citation type="submission" date="2016-02" db="EMBL/GenBank/DDBJ databases">
        <title>Genome analysis of coral dinoflagellate symbionts highlights evolutionary adaptations to a symbiotic lifestyle.</title>
        <authorList>
            <person name="Aranda M."/>
            <person name="Li Y."/>
            <person name="Liew Y.J."/>
            <person name="Baumgarten S."/>
            <person name="Simakov O."/>
            <person name="Wilson M."/>
            <person name="Piel J."/>
            <person name="Ashoor H."/>
            <person name="Bougouffa S."/>
            <person name="Bajic V.B."/>
            <person name="Ryu T."/>
            <person name="Ravasi T."/>
            <person name="Bayer T."/>
            <person name="Micklem G."/>
            <person name="Kim H."/>
            <person name="Bhak J."/>
            <person name="Lajeunesse T.C."/>
            <person name="Voolstra C.R."/>
        </authorList>
    </citation>
    <scope>NUCLEOTIDE SEQUENCE [LARGE SCALE GENOMIC DNA]</scope>
    <source>
        <strain evidence="8 9">CCMP2467</strain>
    </source>
</reference>
<dbReference type="InterPro" id="IPR013083">
    <property type="entry name" value="Znf_RING/FYVE/PHD"/>
</dbReference>
<dbReference type="SUPFAM" id="SSF88697">
    <property type="entry name" value="PUA domain-like"/>
    <property type="match status" value="1"/>
</dbReference>
<dbReference type="InterPro" id="IPR000210">
    <property type="entry name" value="BTB/POZ_dom"/>
</dbReference>